<dbReference type="InterPro" id="IPR059153">
    <property type="entry name" value="NSD_PHD-1st"/>
</dbReference>
<dbReference type="GO" id="GO:0005634">
    <property type="term" value="C:nucleus"/>
    <property type="evidence" value="ECO:0007669"/>
    <property type="project" value="TreeGrafter"/>
</dbReference>
<reference evidence="7 8" key="1">
    <citation type="submission" date="2024-05" db="EMBL/GenBank/DDBJ databases">
        <authorList>
            <person name="Wallberg A."/>
        </authorList>
    </citation>
    <scope>NUCLEOTIDE SEQUENCE [LARGE SCALE GENOMIC DNA]</scope>
</reference>
<dbReference type="PROSITE" id="PS50016">
    <property type="entry name" value="ZF_PHD_2"/>
    <property type="match status" value="1"/>
</dbReference>
<protein>
    <recommendedName>
        <fullName evidence="6">PHD-type domain-containing protein</fullName>
    </recommendedName>
</protein>
<evidence type="ECO:0000256" key="5">
    <source>
        <dbReference type="SAM" id="MobiDB-lite"/>
    </source>
</evidence>
<dbReference type="InterPro" id="IPR044075">
    <property type="entry name" value="PRKCBP1_PHD"/>
</dbReference>
<dbReference type="GO" id="GO:0008270">
    <property type="term" value="F:zinc ion binding"/>
    <property type="evidence" value="ECO:0007669"/>
    <property type="project" value="UniProtKB-KW"/>
</dbReference>
<name>A0AAV2Q0D9_MEGNR</name>
<evidence type="ECO:0000313" key="8">
    <source>
        <dbReference type="Proteomes" id="UP001497623"/>
    </source>
</evidence>
<organism evidence="7 8">
    <name type="scientific">Meganyctiphanes norvegica</name>
    <name type="common">Northern krill</name>
    <name type="synonym">Thysanopoda norvegica</name>
    <dbReference type="NCBI Taxonomy" id="48144"/>
    <lineage>
        <taxon>Eukaryota</taxon>
        <taxon>Metazoa</taxon>
        <taxon>Ecdysozoa</taxon>
        <taxon>Arthropoda</taxon>
        <taxon>Crustacea</taxon>
        <taxon>Multicrustacea</taxon>
        <taxon>Malacostraca</taxon>
        <taxon>Eumalacostraca</taxon>
        <taxon>Eucarida</taxon>
        <taxon>Euphausiacea</taxon>
        <taxon>Euphausiidae</taxon>
        <taxon>Meganyctiphanes</taxon>
    </lineage>
</organism>
<keyword evidence="2 4" id="KW-0863">Zinc-finger</keyword>
<dbReference type="PANTHER" id="PTHR46453">
    <property type="entry name" value="PROTEIN KINASE C-BINDING PROTEIN 1"/>
    <property type="match status" value="1"/>
</dbReference>
<feature type="compositionally biased region" description="Low complexity" evidence="5">
    <location>
        <begin position="51"/>
        <end position="76"/>
    </location>
</feature>
<accession>A0AAV2Q0D9</accession>
<keyword evidence="1" id="KW-0479">Metal-binding</keyword>
<dbReference type="PANTHER" id="PTHR46453:SF5">
    <property type="entry name" value="PROTEIN KINASE C-BINDING PROTEIN 1 ISOFORM X1"/>
    <property type="match status" value="1"/>
</dbReference>
<dbReference type="SUPFAM" id="SSF57903">
    <property type="entry name" value="FYVE/PHD zinc finger"/>
    <property type="match status" value="1"/>
</dbReference>
<dbReference type="PROSITE" id="PS01359">
    <property type="entry name" value="ZF_PHD_1"/>
    <property type="match status" value="1"/>
</dbReference>
<keyword evidence="8" id="KW-1185">Reference proteome</keyword>
<dbReference type="InterPro" id="IPR019787">
    <property type="entry name" value="Znf_PHD-finger"/>
</dbReference>
<gene>
    <name evidence="7" type="ORF">MNOR_LOCUS6966</name>
</gene>
<dbReference type="GO" id="GO:0003714">
    <property type="term" value="F:transcription corepressor activity"/>
    <property type="evidence" value="ECO:0007669"/>
    <property type="project" value="TreeGrafter"/>
</dbReference>
<evidence type="ECO:0000256" key="4">
    <source>
        <dbReference type="PROSITE-ProRule" id="PRU00146"/>
    </source>
</evidence>
<evidence type="ECO:0000313" key="7">
    <source>
        <dbReference type="EMBL" id="CAL4068084.1"/>
    </source>
</evidence>
<dbReference type="InterPro" id="IPR011011">
    <property type="entry name" value="Znf_FYVE_PHD"/>
</dbReference>
<dbReference type="InterPro" id="IPR013083">
    <property type="entry name" value="Znf_RING/FYVE/PHD"/>
</dbReference>
<keyword evidence="3" id="KW-0862">Zinc</keyword>
<feature type="non-terminal residue" evidence="7">
    <location>
        <position position="198"/>
    </location>
</feature>
<evidence type="ECO:0000256" key="1">
    <source>
        <dbReference type="ARBA" id="ARBA00022723"/>
    </source>
</evidence>
<proteinExistence type="predicted"/>
<evidence type="ECO:0000256" key="3">
    <source>
        <dbReference type="ARBA" id="ARBA00022833"/>
    </source>
</evidence>
<dbReference type="Gene3D" id="3.30.40.10">
    <property type="entry name" value="Zinc/RING finger domain, C3HC4 (zinc finger)"/>
    <property type="match status" value="1"/>
</dbReference>
<dbReference type="CDD" id="cd15538">
    <property type="entry name" value="PHD_PRKCBP1"/>
    <property type="match status" value="1"/>
</dbReference>
<sequence length="198" mass="22351">MPDPLKRMSESLGVLPEDALSLKLHNTIQGDEDGGDLLNNMMDSPRETDNNNENTSESGKTTPKLSTTPTTQSTRFTRSRDNPEFVEKQKKFMAKVQAATMGIDVMSRPETPVKRKRESSSTPTPGNTKRRKAIKVDNNGQDHQNDNYCWVCHREGVFICCEMCPRVFHLKCAGMDKEPEEDWACSECHAIMQAENIE</sequence>
<evidence type="ECO:0000259" key="6">
    <source>
        <dbReference type="PROSITE" id="PS50016"/>
    </source>
</evidence>
<dbReference type="AlphaFoldDB" id="A0AAV2Q0D9"/>
<dbReference type="Proteomes" id="UP001497623">
    <property type="component" value="Unassembled WGS sequence"/>
</dbReference>
<feature type="domain" description="PHD-type" evidence="6">
    <location>
        <begin position="146"/>
        <end position="191"/>
    </location>
</feature>
<dbReference type="Pfam" id="PF23011">
    <property type="entry name" value="PHD-1st_NSD"/>
    <property type="match status" value="1"/>
</dbReference>
<dbReference type="InterPro" id="IPR019786">
    <property type="entry name" value="Zinc_finger_PHD-type_CS"/>
</dbReference>
<dbReference type="InterPro" id="IPR001965">
    <property type="entry name" value="Znf_PHD"/>
</dbReference>
<comment type="caution">
    <text evidence="7">The sequence shown here is derived from an EMBL/GenBank/DDBJ whole genome shotgun (WGS) entry which is preliminary data.</text>
</comment>
<feature type="region of interest" description="Disordered" evidence="5">
    <location>
        <begin position="105"/>
        <end position="139"/>
    </location>
</feature>
<evidence type="ECO:0000256" key="2">
    <source>
        <dbReference type="ARBA" id="ARBA00022771"/>
    </source>
</evidence>
<dbReference type="SMART" id="SM00249">
    <property type="entry name" value="PHD"/>
    <property type="match status" value="1"/>
</dbReference>
<dbReference type="EMBL" id="CAXKWB010002980">
    <property type="protein sequence ID" value="CAL4068084.1"/>
    <property type="molecule type" value="Genomic_DNA"/>
</dbReference>
<dbReference type="GO" id="GO:0005737">
    <property type="term" value="C:cytoplasm"/>
    <property type="evidence" value="ECO:0007669"/>
    <property type="project" value="TreeGrafter"/>
</dbReference>
<feature type="region of interest" description="Disordered" evidence="5">
    <location>
        <begin position="28"/>
        <end position="85"/>
    </location>
</feature>